<keyword evidence="1" id="KW-1003">Cell membrane</keyword>
<accession>A0A643FA37</accession>
<proteinExistence type="predicted"/>
<gene>
    <name evidence="6" type="ORF">F7Q92_14315</name>
</gene>
<keyword evidence="4 5" id="KW-0472">Membrane</keyword>
<reference evidence="6 7" key="1">
    <citation type="submission" date="2019-09" db="EMBL/GenBank/DDBJ databases">
        <title>Draft genome sequences of 48 bacterial type strains from the CCUG.</title>
        <authorList>
            <person name="Tunovic T."/>
            <person name="Pineiro-Iglesias B."/>
            <person name="Unosson C."/>
            <person name="Inganas E."/>
            <person name="Ohlen M."/>
            <person name="Cardew S."/>
            <person name="Jensie-Markopoulos S."/>
            <person name="Salva-Serra F."/>
            <person name="Jaen-Luchoro D."/>
            <person name="Karlsson R."/>
            <person name="Svensson-Stadler L."/>
            <person name="Chun J."/>
            <person name="Moore E."/>
        </authorList>
    </citation>
    <scope>NUCLEOTIDE SEQUENCE [LARGE SCALE GENOMIC DNA]</scope>
    <source>
        <strain evidence="6 7">CCUG 30977</strain>
    </source>
</reference>
<dbReference type="AlphaFoldDB" id="A0A643FA37"/>
<dbReference type="Proteomes" id="UP000430120">
    <property type="component" value="Unassembled WGS sequence"/>
</dbReference>
<evidence type="ECO:0000256" key="3">
    <source>
        <dbReference type="ARBA" id="ARBA00022989"/>
    </source>
</evidence>
<keyword evidence="7" id="KW-1185">Reference proteome</keyword>
<dbReference type="Pfam" id="PF07869">
    <property type="entry name" value="DUF1656"/>
    <property type="match status" value="1"/>
</dbReference>
<evidence type="ECO:0000313" key="6">
    <source>
        <dbReference type="EMBL" id="KAB0579928.1"/>
    </source>
</evidence>
<dbReference type="OrthoDB" id="6080293at2"/>
<evidence type="ECO:0000256" key="1">
    <source>
        <dbReference type="ARBA" id="ARBA00022475"/>
    </source>
</evidence>
<dbReference type="RefSeq" id="WP_151124804.1">
    <property type="nucleotide sequence ID" value="NZ_CP088081.1"/>
</dbReference>
<feature type="transmembrane region" description="Helical" evidence="5">
    <location>
        <begin position="42"/>
        <end position="61"/>
    </location>
</feature>
<evidence type="ECO:0000256" key="5">
    <source>
        <dbReference type="SAM" id="Phobius"/>
    </source>
</evidence>
<protein>
    <submittedName>
        <fullName evidence="6">DUF1656 domain-containing protein</fullName>
    </submittedName>
</protein>
<evidence type="ECO:0000256" key="2">
    <source>
        <dbReference type="ARBA" id="ARBA00022692"/>
    </source>
</evidence>
<organism evidence="6 7">
    <name type="scientific">Ideonella dechloratans</name>
    <dbReference type="NCBI Taxonomy" id="36863"/>
    <lineage>
        <taxon>Bacteria</taxon>
        <taxon>Pseudomonadati</taxon>
        <taxon>Pseudomonadota</taxon>
        <taxon>Betaproteobacteria</taxon>
        <taxon>Burkholderiales</taxon>
        <taxon>Sphaerotilaceae</taxon>
        <taxon>Ideonella</taxon>
    </lineage>
</organism>
<dbReference type="InterPro" id="IPR012451">
    <property type="entry name" value="DUF1656"/>
</dbReference>
<dbReference type="EMBL" id="VZPB01000035">
    <property type="protein sequence ID" value="KAB0579928.1"/>
    <property type="molecule type" value="Genomic_DNA"/>
</dbReference>
<feature type="transmembrane region" description="Helical" evidence="5">
    <location>
        <begin position="12"/>
        <end position="30"/>
    </location>
</feature>
<keyword evidence="3 5" id="KW-1133">Transmembrane helix</keyword>
<keyword evidence="2 5" id="KW-0812">Transmembrane</keyword>
<sequence>MSGGEFDIEGLYVPWLMALGLGALVLNWGLRRLLALAGFYRWVWHPALFDMALYLLLLYGLHRAAGFLF</sequence>
<comment type="caution">
    <text evidence="6">The sequence shown here is derived from an EMBL/GenBank/DDBJ whole genome shotgun (WGS) entry which is preliminary data.</text>
</comment>
<evidence type="ECO:0000256" key="4">
    <source>
        <dbReference type="ARBA" id="ARBA00023136"/>
    </source>
</evidence>
<evidence type="ECO:0000313" key="7">
    <source>
        <dbReference type="Proteomes" id="UP000430120"/>
    </source>
</evidence>
<name>A0A643FA37_IDEDE</name>